<feature type="transmembrane region" description="Helical" evidence="1">
    <location>
        <begin position="163"/>
        <end position="191"/>
    </location>
</feature>
<gene>
    <name evidence="2" type="ORF">CECT5772_02448</name>
</gene>
<dbReference type="EMBL" id="AWEX01000016">
    <property type="protein sequence ID" value="KED04972.1"/>
    <property type="molecule type" value="Genomic_DNA"/>
</dbReference>
<accession>A0A922NVC6</accession>
<evidence type="ECO:0000313" key="2">
    <source>
        <dbReference type="EMBL" id="KED04972.1"/>
    </source>
</evidence>
<feature type="transmembrane region" description="Helical" evidence="1">
    <location>
        <begin position="198"/>
        <end position="217"/>
    </location>
</feature>
<keyword evidence="1" id="KW-1133">Transmembrane helix</keyword>
<keyword evidence="1" id="KW-0812">Transmembrane</keyword>
<dbReference type="RefSeq" id="WP_037579125.1">
    <property type="nucleotide sequence ID" value="NZ_AWEX01000016.1"/>
</dbReference>
<keyword evidence="1" id="KW-0472">Membrane</keyword>
<proteinExistence type="predicted"/>
<evidence type="ECO:0000256" key="1">
    <source>
        <dbReference type="SAM" id="Phobius"/>
    </source>
</evidence>
<sequence>MLNKTNNQTHYGQGNQYINQSTTNNIFLTYGESNPNDSTNNPGVIALIFLIVSLTLGNLILGLVQEHKHTIILTQIIMLIIINSYVYWKSKNLKLLLTEMAPSVLSVITTLSSTQINLPLTYQSVLDKINANPDISSWEGVLNSFLNSAAIKYFELFSEYSPYTISLVAVYILIVILVIISPLFIAFNAIFKKSLKNYFAYVVTISYWCLFLALKMIQ</sequence>
<dbReference type="AlphaFoldDB" id="A0A922NVC6"/>
<dbReference type="Proteomes" id="UP000028704">
    <property type="component" value="Unassembled WGS sequence"/>
</dbReference>
<comment type="caution">
    <text evidence="2">The sequence shown here is derived from an EMBL/GenBank/DDBJ whole genome shotgun (WGS) entry which is preliminary data.</text>
</comment>
<organism evidence="2 3">
    <name type="scientific">Streptococcus equi subsp. ruminatorum CECT 5772</name>
    <dbReference type="NCBI Taxonomy" id="1051981"/>
    <lineage>
        <taxon>Bacteria</taxon>
        <taxon>Bacillati</taxon>
        <taxon>Bacillota</taxon>
        <taxon>Bacilli</taxon>
        <taxon>Lactobacillales</taxon>
        <taxon>Streptococcaceae</taxon>
        <taxon>Streptococcus</taxon>
    </lineage>
</organism>
<protein>
    <submittedName>
        <fullName evidence="2">Uncharacterized protein</fullName>
    </submittedName>
</protein>
<feature type="transmembrane region" description="Helical" evidence="1">
    <location>
        <begin position="44"/>
        <end position="64"/>
    </location>
</feature>
<name>A0A922NVC6_9STRE</name>
<evidence type="ECO:0000313" key="3">
    <source>
        <dbReference type="Proteomes" id="UP000028704"/>
    </source>
</evidence>
<feature type="transmembrane region" description="Helical" evidence="1">
    <location>
        <begin position="71"/>
        <end position="88"/>
    </location>
</feature>
<reference evidence="2 3" key="1">
    <citation type="journal article" date="2014" name="Int. J. Syst. Evol. Microbiol.">
        <title>Phylogenomics and the dynamic genome evolution of the genus Streptococcus.</title>
        <authorList>
            <consortium name="The Broad Institute Genome Sequencing Platform"/>
            <person name="Richards V.P."/>
            <person name="Palmer S.R."/>
            <person name="Pavinski Bitar P.D."/>
            <person name="Qin X."/>
            <person name="Weinstock G.M."/>
            <person name="Highlander S.K."/>
            <person name="Town C.D."/>
            <person name="Burne R.A."/>
            <person name="Stanhope M.J."/>
        </authorList>
    </citation>
    <scope>NUCLEOTIDE SEQUENCE [LARGE SCALE GENOMIC DNA]</scope>
    <source>
        <strain evidence="2 3">CECT 5772</strain>
    </source>
</reference>